<organism evidence="8 9">
    <name type="scientific">Reticulomyxa filosa</name>
    <dbReference type="NCBI Taxonomy" id="46433"/>
    <lineage>
        <taxon>Eukaryota</taxon>
        <taxon>Sar</taxon>
        <taxon>Rhizaria</taxon>
        <taxon>Retaria</taxon>
        <taxon>Foraminifera</taxon>
        <taxon>Monothalamids</taxon>
        <taxon>Reticulomyxidae</taxon>
        <taxon>Reticulomyxa</taxon>
    </lineage>
</organism>
<evidence type="ECO:0000256" key="2">
    <source>
        <dbReference type="ARBA" id="ARBA00022490"/>
    </source>
</evidence>
<feature type="region of interest" description="Disordered" evidence="6">
    <location>
        <begin position="1164"/>
        <end position="1198"/>
    </location>
</feature>
<dbReference type="GO" id="GO:0048678">
    <property type="term" value="P:response to axon injury"/>
    <property type="evidence" value="ECO:0007669"/>
    <property type="project" value="InterPro"/>
</dbReference>
<feature type="domain" description="SAM" evidence="7">
    <location>
        <begin position="169"/>
        <end position="233"/>
    </location>
</feature>
<dbReference type="GO" id="GO:0035591">
    <property type="term" value="F:signaling adaptor activity"/>
    <property type="evidence" value="ECO:0007669"/>
    <property type="project" value="InterPro"/>
</dbReference>
<evidence type="ECO:0000256" key="6">
    <source>
        <dbReference type="SAM" id="MobiDB-lite"/>
    </source>
</evidence>
<dbReference type="PANTHER" id="PTHR22998">
    <property type="entry name" value="SARM1"/>
    <property type="match status" value="1"/>
</dbReference>
<dbReference type="PROSITE" id="PS50105">
    <property type="entry name" value="SAM_DOMAIN"/>
    <property type="match status" value="2"/>
</dbReference>
<feature type="region of interest" description="Disordered" evidence="6">
    <location>
        <begin position="831"/>
        <end position="851"/>
    </location>
</feature>
<keyword evidence="2" id="KW-0963">Cytoplasm</keyword>
<evidence type="ECO:0000259" key="7">
    <source>
        <dbReference type="PROSITE" id="PS50105"/>
    </source>
</evidence>
<name>X6MJM8_RETFI</name>
<accession>X6MJM8</accession>
<sequence length="1241" mass="141797">GWYKKIFEEYFTGSSEEDVDVHEFTKGLKKLQVELNEKQVEKLFHLLVDNDEDDEEGGGSDDGYLDLHHWLEFLTHKFDNVELRCFQTAVLSKIADVKKSNRKSVLQVEETDEWDSSEMSLVKEEMQKQIESLVEQQITKIQTNQQWQTELQQRALDSNFAITSNALNWDEYEVAYWVSSIGYEEYMQAFFQTKIKGDILLHDLTTEFLQQHLRVRGLHVNTILRAIQDLKLVSYFFFVFVKVSKTLDISEYLDVNIDSKQHEDWTDGKAKQDYENEMESMKKEWESMKRTMEQQIEQKNKDIEKCQTEIAKQNLDFKQASEKHQQLQEQYQSQINQLTISNAEQVFQYTEKLRQLVKEYDSRLKEKDEQRATELQSIRNSLEASIRESVESKLRIEISSEYEQKLNSALSKVEQDKGSSPRRRTDSGHVQQVSNDETGESLHSNVSSPVASEYGSESTSNLIKSLIEKKETSADFAKPVCSLDLGVFIIENAWSWTCEEVGHWLLSIHCQMYIPAFIEQYIDGAILLNDITEQELKHELTVKSMHCKKILREISRVKQVSTVFERKAYDDTITYMYIYEKVALPRNTMLNTKVGPQSNETLLTIHSVAISSSSQLLEISGCNDISIGSESFHKPKQVLEQYEKQVSQLKEELEMWKKKIMLIGNGNSNDNNNDNDNDNDKDHEKEEIDKFGRVVKKVYIMDDLKWIKKYSFLNSATGDITWPHIVLPEQGTPPPPPSTSNPDDSSWKEYTDSIVDRNHNLRLLVNKKSWMLERVMKDAANMSAINRELEKKLNEVAQSLKTQVKKRKLLKSKYKHLQKIAISNGIELPSIHSKSKSKRSQLQGQGQEEEKVEVGVGIGIGISIGGEEEKKKEHKKEEEEEEEEKQQEQPHSPLLSFPFDSLISSISNLDKTSAITDPFSTSIMAMPSNEGPVLSPRHRHLTRVSATSSFSSQTGHTLQNFNPYDIQSPHREMNTSLSTQGQFGGYPQSTVNMTDLQHKKQDHYANTLMYIPVVSANQRTLPVLSNNNNNNNNNNEAPFLYTNVMSLSSPTAITTPTNLVPVHNNSRHAIIGDNDTYRGSATPKQFIDQQKKKFHISITPEKSSEVTSPTIINPNVMTSSNNSFAIVNPSSSSSLYPNAHLLTHTTIAHSNLNASANGINGVNQSENTQSSSNSMTTAVTHTVEPQVNRSQTNERRDDVKTLAQTHTRVTAIQHCSIVDGQLIRINKQIKRSNFRRNPGIL</sequence>
<dbReference type="SMART" id="SM00454">
    <property type="entry name" value="SAM"/>
    <property type="match status" value="2"/>
</dbReference>
<feature type="coiled-coil region" evidence="5">
    <location>
        <begin position="271"/>
        <end position="370"/>
    </location>
</feature>
<dbReference type="AlphaFoldDB" id="X6MJM8"/>
<protein>
    <submittedName>
        <fullName evidence="8">Lingerer</fullName>
    </submittedName>
</protein>
<evidence type="ECO:0000313" key="9">
    <source>
        <dbReference type="Proteomes" id="UP000023152"/>
    </source>
</evidence>
<dbReference type="GO" id="GO:0005737">
    <property type="term" value="C:cytoplasm"/>
    <property type="evidence" value="ECO:0007669"/>
    <property type="project" value="UniProtKB-SubCell"/>
</dbReference>
<dbReference type="GO" id="GO:0003953">
    <property type="term" value="F:NAD+ nucleosidase activity"/>
    <property type="evidence" value="ECO:0007669"/>
    <property type="project" value="InterPro"/>
</dbReference>
<dbReference type="OrthoDB" id="202764at2759"/>
<comment type="caution">
    <text evidence="8">The sequence shown here is derived from an EMBL/GenBank/DDBJ whole genome shotgun (WGS) entry which is preliminary data.</text>
</comment>
<proteinExistence type="predicted"/>
<dbReference type="Pfam" id="PF07647">
    <property type="entry name" value="SAM_2"/>
    <property type="match status" value="1"/>
</dbReference>
<feature type="compositionally biased region" description="Low complexity" evidence="6">
    <location>
        <begin position="1164"/>
        <end position="1177"/>
    </location>
</feature>
<feature type="domain" description="SAM" evidence="7">
    <location>
        <begin position="496"/>
        <end position="560"/>
    </location>
</feature>
<keyword evidence="5" id="KW-0175">Coiled coil</keyword>
<evidence type="ECO:0000256" key="1">
    <source>
        <dbReference type="ARBA" id="ARBA00004496"/>
    </source>
</evidence>
<comment type="subcellular location">
    <subcellularLocation>
        <location evidence="1">Cytoplasm</location>
    </subcellularLocation>
</comment>
<evidence type="ECO:0000313" key="8">
    <source>
        <dbReference type="EMBL" id="ETO14059.1"/>
    </source>
</evidence>
<evidence type="ECO:0000256" key="4">
    <source>
        <dbReference type="ARBA" id="ARBA00022801"/>
    </source>
</evidence>
<feature type="coiled-coil region" evidence="5">
    <location>
        <begin position="772"/>
        <end position="806"/>
    </location>
</feature>
<feature type="region of interest" description="Disordered" evidence="6">
    <location>
        <begin position="409"/>
        <end position="455"/>
    </location>
</feature>
<dbReference type="EMBL" id="ASPP01020238">
    <property type="protein sequence ID" value="ETO14059.1"/>
    <property type="molecule type" value="Genomic_DNA"/>
</dbReference>
<feature type="region of interest" description="Disordered" evidence="6">
    <location>
        <begin position="664"/>
        <end position="685"/>
    </location>
</feature>
<dbReference type="InterPro" id="IPR039184">
    <property type="entry name" value="SARM1"/>
</dbReference>
<dbReference type="SUPFAM" id="SSF47769">
    <property type="entry name" value="SAM/Pointed domain"/>
    <property type="match status" value="2"/>
</dbReference>
<dbReference type="InterPro" id="IPR001660">
    <property type="entry name" value="SAM"/>
</dbReference>
<feature type="region of interest" description="Disordered" evidence="6">
    <location>
        <begin position="863"/>
        <end position="897"/>
    </location>
</feature>
<feature type="compositionally biased region" description="Polar residues" evidence="6">
    <location>
        <begin position="1178"/>
        <end position="1191"/>
    </location>
</feature>
<dbReference type="Gene3D" id="1.10.150.50">
    <property type="entry name" value="Transcription Factor, Ets-1"/>
    <property type="match status" value="2"/>
</dbReference>
<feature type="non-terminal residue" evidence="8">
    <location>
        <position position="1"/>
    </location>
</feature>
<keyword evidence="3" id="KW-0677">Repeat</keyword>
<dbReference type="InterPro" id="IPR013761">
    <property type="entry name" value="SAM/pointed_sf"/>
</dbReference>
<evidence type="ECO:0000256" key="3">
    <source>
        <dbReference type="ARBA" id="ARBA00022737"/>
    </source>
</evidence>
<reference evidence="8 9" key="1">
    <citation type="journal article" date="2013" name="Curr. Biol.">
        <title>The Genome of the Foraminiferan Reticulomyxa filosa.</title>
        <authorList>
            <person name="Glockner G."/>
            <person name="Hulsmann N."/>
            <person name="Schleicher M."/>
            <person name="Noegel A.A."/>
            <person name="Eichinger L."/>
            <person name="Gallinger C."/>
            <person name="Pawlowski J."/>
            <person name="Sierra R."/>
            <person name="Euteneuer U."/>
            <person name="Pillet L."/>
            <person name="Moustafa A."/>
            <person name="Platzer M."/>
            <person name="Groth M."/>
            <person name="Szafranski K."/>
            <person name="Schliwa M."/>
        </authorList>
    </citation>
    <scope>NUCLEOTIDE SEQUENCE [LARGE SCALE GENOMIC DNA]</scope>
</reference>
<keyword evidence="9" id="KW-1185">Reference proteome</keyword>
<dbReference type="GO" id="GO:0034128">
    <property type="term" value="P:negative regulation of MyD88-independent toll-like receptor signaling pathway"/>
    <property type="evidence" value="ECO:0007669"/>
    <property type="project" value="InterPro"/>
</dbReference>
<evidence type="ECO:0000256" key="5">
    <source>
        <dbReference type="SAM" id="Coils"/>
    </source>
</evidence>
<dbReference type="Proteomes" id="UP000023152">
    <property type="component" value="Unassembled WGS sequence"/>
</dbReference>
<feature type="compositionally biased region" description="Polar residues" evidence="6">
    <location>
        <begin position="428"/>
        <end position="455"/>
    </location>
</feature>
<keyword evidence="4" id="KW-0378">Hydrolase</keyword>
<dbReference type="PANTHER" id="PTHR22998:SF1">
    <property type="entry name" value="NAD(+) HYDROLASE SARM1"/>
    <property type="match status" value="1"/>
</dbReference>
<feature type="compositionally biased region" description="Basic and acidic residues" evidence="6">
    <location>
        <begin position="867"/>
        <end position="877"/>
    </location>
</feature>
<dbReference type="Pfam" id="PF00536">
    <property type="entry name" value="SAM_1"/>
    <property type="match status" value="1"/>
</dbReference>
<feature type="region of interest" description="Disordered" evidence="6">
    <location>
        <begin position="725"/>
        <end position="745"/>
    </location>
</feature>
<gene>
    <name evidence="8" type="ORF">RFI_23306</name>
</gene>
<feature type="compositionally biased region" description="Basic and acidic residues" evidence="6">
    <location>
        <begin position="413"/>
        <end position="427"/>
    </location>
</feature>